<protein>
    <submittedName>
        <fullName evidence="1">Uncharacterized protein</fullName>
    </submittedName>
</protein>
<dbReference type="Proteomes" id="UP001222027">
    <property type="component" value="Unassembled WGS sequence"/>
</dbReference>
<name>A0AAV8QP12_ENSVE</name>
<dbReference type="AlphaFoldDB" id="A0AAV8QP12"/>
<accession>A0AAV8QP12</accession>
<reference evidence="1 2" key="1">
    <citation type="submission" date="2022-12" db="EMBL/GenBank/DDBJ databases">
        <title>Chromosome-scale assembly of the Ensete ventricosum genome.</title>
        <authorList>
            <person name="Dussert Y."/>
            <person name="Stocks J."/>
            <person name="Wendawek A."/>
            <person name="Woldeyes F."/>
            <person name="Nichols R.A."/>
            <person name="Borrell J.S."/>
        </authorList>
    </citation>
    <scope>NUCLEOTIDE SEQUENCE [LARGE SCALE GENOMIC DNA]</scope>
    <source>
        <strain evidence="2">cv. Maze</strain>
        <tissue evidence="1">Seeds</tissue>
    </source>
</reference>
<keyword evidence="2" id="KW-1185">Reference proteome</keyword>
<sequence>MPSPHLPTWPKSIAADAQGARQLAAIDVVHVYLHVRPSPIRLGHEACCPPPFAPRVRSWSDLRERAPEVSHCNRWRGYSKSDTFSMVLMVLIKK</sequence>
<comment type="caution">
    <text evidence="1">The sequence shown here is derived from an EMBL/GenBank/DDBJ whole genome shotgun (WGS) entry which is preliminary data.</text>
</comment>
<evidence type="ECO:0000313" key="2">
    <source>
        <dbReference type="Proteomes" id="UP001222027"/>
    </source>
</evidence>
<gene>
    <name evidence="1" type="ORF">OPV22_021659</name>
</gene>
<organism evidence="1 2">
    <name type="scientific">Ensete ventricosum</name>
    <name type="common">Abyssinian banana</name>
    <name type="synonym">Musa ensete</name>
    <dbReference type="NCBI Taxonomy" id="4639"/>
    <lineage>
        <taxon>Eukaryota</taxon>
        <taxon>Viridiplantae</taxon>
        <taxon>Streptophyta</taxon>
        <taxon>Embryophyta</taxon>
        <taxon>Tracheophyta</taxon>
        <taxon>Spermatophyta</taxon>
        <taxon>Magnoliopsida</taxon>
        <taxon>Liliopsida</taxon>
        <taxon>Zingiberales</taxon>
        <taxon>Musaceae</taxon>
        <taxon>Ensete</taxon>
    </lineage>
</organism>
<evidence type="ECO:0000313" key="1">
    <source>
        <dbReference type="EMBL" id="KAJ8477932.1"/>
    </source>
</evidence>
<dbReference type="EMBL" id="JAQQAF010000006">
    <property type="protein sequence ID" value="KAJ8477932.1"/>
    <property type="molecule type" value="Genomic_DNA"/>
</dbReference>
<proteinExistence type="predicted"/>